<reference evidence="1 2" key="1">
    <citation type="journal article" date="2022" name="Genome Biol. Evol.">
        <title>The Spruce Budworm Genome: Reconstructing the Evolutionary History of Antifreeze Proteins.</title>
        <authorList>
            <person name="Beliveau C."/>
            <person name="Gagne P."/>
            <person name="Picq S."/>
            <person name="Vernygora O."/>
            <person name="Keeling C.I."/>
            <person name="Pinkney K."/>
            <person name="Doucet D."/>
            <person name="Wen F."/>
            <person name="Johnston J.S."/>
            <person name="Maaroufi H."/>
            <person name="Boyle B."/>
            <person name="Laroche J."/>
            <person name="Dewar K."/>
            <person name="Juretic N."/>
            <person name="Blackburn G."/>
            <person name="Nisole A."/>
            <person name="Brunet B."/>
            <person name="Brandao M."/>
            <person name="Lumley L."/>
            <person name="Duan J."/>
            <person name="Quan G."/>
            <person name="Lucarotti C.J."/>
            <person name="Roe A.D."/>
            <person name="Sperling F.A.H."/>
            <person name="Levesque R.C."/>
            <person name="Cusson M."/>
        </authorList>
    </citation>
    <scope>NUCLEOTIDE SEQUENCE [LARGE SCALE GENOMIC DNA]</scope>
    <source>
        <strain evidence="1">Glfc:IPQL:Cfum</strain>
    </source>
</reference>
<name>A0ACC0JJ23_CHOFU</name>
<sequence length="326" mass="37116">MASREKYGGGRPEARWTDDLKGVAGAGWMRGAEDMVLWRAMEEAYVQQWTDISATSPRCQNRNDSSHSHSHEERTFTDTIEGNETEDDTARHRTSERSLPFDAIDMIQELERLRKNPAENRVPRIENGTYKVINNFSAVHLATRRGLASEQPKAQDVVVFPGPTSKLFVPRIPEECLRTGICEDLPGYPEERVATIIEKLGDAKDKYKVDELDTPEIAQRIGPPEEMELCDFALKVVIPKAAPDKDGIWHYILNQKDKPLQGFHVEICRQDRSPCTKLVHFYTGYEASCKQKYVLRYMAGLNEHGEMVEKPFKLPSCCSCVVRQTD</sequence>
<dbReference type="Proteomes" id="UP001064048">
    <property type="component" value="Chromosome 4"/>
</dbReference>
<keyword evidence="2" id="KW-1185">Reference proteome</keyword>
<organism evidence="1 2">
    <name type="scientific">Choristoneura fumiferana</name>
    <name type="common">Spruce budworm moth</name>
    <name type="synonym">Archips fumiferana</name>
    <dbReference type="NCBI Taxonomy" id="7141"/>
    <lineage>
        <taxon>Eukaryota</taxon>
        <taxon>Metazoa</taxon>
        <taxon>Ecdysozoa</taxon>
        <taxon>Arthropoda</taxon>
        <taxon>Hexapoda</taxon>
        <taxon>Insecta</taxon>
        <taxon>Pterygota</taxon>
        <taxon>Neoptera</taxon>
        <taxon>Endopterygota</taxon>
        <taxon>Lepidoptera</taxon>
        <taxon>Glossata</taxon>
        <taxon>Ditrysia</taxon>
        <taxon>Tortricoidea</taxon>
        <taxon>Tortricidae</taxon>
        <taxon>Tortricinae</taxon>
        <taxon>Choristoneura</taxon>
    </lineage>
</organism>
<evidence type="ECO:0000313" key="1">
    <source>
        <dbReference type="EMBL" id="KAI8424006.1"/>
    </source>
</evidence>
<gene>
    <name evidence="1" type="ORF">MSG28_002663</name>
</gene>
<dbReference type="EMBL" id="CM046104">
    <property type="protein sequence ID" value="KAI8424006.1"/>
    <property type="molecule type" value="Genomic_DNA"/>
</dbReference>
<evidence type="ECO:0000313" key="2">
    <source>
        <dbReference type="Proteomes" id="UP001064048"/>
    </source>
</evidence>
<protein>
    <submittedName>
        <fullName evidence="1">Uncharacterized protein</fullName>
    </submittedName>
</protein>
<comment type="caution">
    <text evidence="1">The sequence shown here is derived from an EMBL/GenBank/DDBJ whole genome shotgun (WGS) entry which is preliminary data.</text>
</comment>
<proteinExistence type="predicted"/>
<accession>A0ACC0JJ23</accession>